<dbReference type="GeneID" id="5043377"/>
<proteinExistence type="predicted"/>
<evidence type="ECO:0008006" key="3">
    <source>
        <dbReference type="Google" id="ProtNLM"/>
    </source>
</evidence>
<dbReference type="KEGG" id="ptm:GSPATT00023370001"/>
<accession>A0E4H8</accession>
<dbReference type="Proteomes" id="UP000000600">
    <property type="component" value="Unassembled WGS sequence"/>
</dbReference>
<organism evidence="1 2">
    <name type="scientific">Paramecium tetraurelia</name>
    <dbReference type="NCBI Taxonomy" id="5888"/>
    <lineage>
        <taxon>Eukaryota</taxon>
        <taxon>Sar</taxon>
        <taxon>Alveolata</taxon>
        <taxon>Ciliophora</taxon>
        <taxon>Intramacronucleata</taxon>
        <taxon>Oligohymenophorea</taxon>
        <taxon>Peniculida</taxon>
        <taxon>Parameciidae</taxon>
        <taxon>Paramecium</taxon>
    </lineage>
</organism>
<name>A0E4H8_PARTE</name>
<evidence type="ECO:0000313" key="1">
    <source>
        <dbReference type="EMBL" id="CAK90195.1"/>
    </source>
</evidence>
<keyword evidence="2" id="KW-1185">Reference proteome</keyword>
<gene>
    <name evidence="1" type="ORF">GSPATT00023370001</name>
</gene>
<sequence length="124" mass="14994">MKKHFNYEISFEQLNGRMPPTNTPCDKQPIIHFDSNVHVFWPSDQKFYTALELKNFVKEDFFNHPLVQHLKPLIHRKPIQKQYMKRQYEDPLVVMNLFLQSQDGKEKRNPQKPLLVCWSQKQLQ</sequence>
<dbReference type="EMBL" id="CT868658">
    <property type="protein sequence ID" value="CAK90195.1"/>
    <property type="molecule type" value="Genomic_DNA"/>
</dbReference>
<dbReference type="HOGENOM" id="CLU_2008360_0_0_1"/>
<dbReference type="InParanoid" id="A0E4H8"/>
<dbReference type="RefSeq" id="XP_001457592.1">
    <property type="nucleotide sequence ID" value="XM_001457555.1"/>
</dbReference>
<dbReference type="AlphaFoldDB" id="A0E4H8"/>
<protein>
    <recommendedName>
        <fullName evidence="3">HSF-type DNA-binding domain-containing protein</fullName>
    </recommendedName>
</protein>
<evidence type="ECO:0000313" key="2">
    <source>
        <dbReference type="Proteomes" id="UP000000600"/>
    </source>
</evidence>
<reference evidence="1 2" key="1">
    <citation type="journal article" date="2006" name="Nature">
        <title>Global trends of whole-genome duplications revealed by the ciliate Paramecium tetraurelia.</title>
        <authorList>
            <consortium name="Genoscope"/>
            <person name="Aury J.-M."/>
            <person name="Jaillon O."/>
            <person name="Duret L."/>
            <person name="Noel B."/>
            <person name="Jubin C."/>
            <person name="Porcel B.M."/>
            <person name="Segurens B."/>
            <person name="Daubin V."/>
            <person name="Anthouard V."/>
            <person name="Aiach N."/>
            <person name="Arnaiz O."/>
            <person name="Billaut A."/>
            <person name="Beisson J."/>
            <person name="Blanc I."/>
            <person name="Bouhouche K."/>
            <person name="Camara F."/>
            <person name="Duharcourt S."/>
            <person name="Guigo R."/>
            <person name="Gogendeau D."/>
            <person name="Katinka M."/>
            <person name="Keller A.-M."/>
            <person name="Kissmehl R."/>
            <person name="Klotz C."/>
            <person name="Koll F."/>
            <person name="Le Moue A."/>
            <person name="Lepere C."/>
            <person name="Malinsky S."/>
            <person name="Nowacki M."/>
            <person name="Nowak J.K."/>
            <person name="Plattner H."/>
            <person name="Poulain J."/>
            <person name="Ruiz F."/>
            <person name="Serrano V."/>
            <person name="Zagulski M."/>
            <person name="Dessen P."/>
            <person name="Betermier M."/>
            <person name="Weissenbach J."/>
            <person name="Scarpelli C."/>
            <person name="Schachter V."/>
            <person name="Sperling L."/>
            <person name="Meyer E."/>
            <person name="Cohen J."/>
            <person name="Wincker P."/>
        </authorList>
    </citation>
    <scope>NUCLEOTIDE SEQUENCE [LARGE SCALE GENOMIC DNA]</scope>
    <source>
        <strain evidence="1 2">Stock d4-2</strain>
    </source>
</reference>